<dbReference type="GO" id="GO:0044272">
    <property type="term" value="P:sulfur compound biosynthetic process"/>
    <property type="evidence" value="ECO:0007669"/>
    <property type="project" value="UniProtKB-ARBA"/>
</dbReference>
<dbReference type="GO" id="GO:0043805">
    <property type="term" value="F:indolepyruvate ferredoxin oxidoreductase activity"/>
    <property type="evidence" value="ECO:0007669"/>
    <property type="project" value="UniProtKB-UniRule"/>
</dbReference>
<reference evidence="5 6" key="1">
    <citation type="journal article" date="2012" name="J. Bacteriol.">
        <title>Complete genome sequence of a thermophilic methanogen, Methanocella conradii HZ254, isolated from Chinese rice field soil.</title>
        <authorList>
            <person name="Lu Z."/>
            <person name="Lu Y."/>
        </authorList>
    </citation>
    <scope>NUCLEOTIDE SEQUENCE [LARGE SCALE GENOMIC DNA]</scope>
    <source>
        <strain evidence="6">DSM 24694 / JCM 17849 / CGMCC 1.5162 / HZ254</strain>
    </source>
</reference>
<dbReference type="EMBL" id="CP003243">
    <property type="protein sequence ID" value="AFD00313.1"/>
    <property type="molecule type" value="Genomic_DNA"/>
</dbReference>
<dbReference type="GO" id="GO:0030976">
    <property type="term" value="F:thiamine pyrophosphate binding"/>
    <property type="evidence" value="ECO:0007669"/>
    <property type="project" value="InterPro"/>
</dbReference>
<dbReference type="Proteomes" id="UP000005233">
    <property type="component" value="Chromosome"/>
</dbReference>
<accession>H8I762</accession>
<dbReference type="InterPro" id="IPR045025">
    <property type="entry name" value="HACL1-like"/>
</dbReference>
<keyword evidence="6" id="KW-1185">Reference proteome</keyword>
<protein>
    <recommendedName>
        <fullName evidence="3">Indolepyruvate oxidoreductase subunit IorA</fullName>
        <shortName evidence="3">IOR</shortName>
        <ecNumber evidence="3">1.2.7.8</ecNumber>
    </recommendedName>
    <alternativeName>
        <fullName evidence="3">Indolepyruvate ferredoxin oxidoreductase subunit alpha</fullName>
    </alternativeName>
</protein>
<dbReference type="Pfam" id="PF02775">
    <property type="entry name" value="TPP_enzyme_C"/>
    <property type="match status" value="1"/>
</dbReference>
<sequence length="506" mass="53794">MMEQEAKSVDGAEAAHLALKDGGAGLITGVPGYPINRLFSILQDDGEMRAQWQFNEKIAYEMAVGASVMGGRAAVISKHVGVNVMADPLITSATHGLGAGVVVIAGDDVGALQSQNEQDSRWYGKLAEIPVYDPSTPGDLYDAIIGGFELSESISAPVLIRVTNEVFGEKGAISRKKPSVPHKKLDKAIWGYTMYGKRQKYLRDGWNYAAMEAERSQLNRVEKRGPVGIISSGHASALASKVATSLGLSHLSIGLVNPFPSMLVNDFLAGLEYVLVCEEASPFIEEQLSLPRVKGRLTGHLPRAGPLDEASIRSAIENIDSIGFYQDIRPETLASRGYAVGRCEGCPYGPVYEAIKSLGVPVSGDMGCSILAANPPHSMLDVACSLGSAVSTACGFGQKGIAMIGDFAILHTGLQALVNARLNGHEALVVVFANREAAMTGGQALPDIAGLLKDIFKEDCIIQKSASLSQEKVRSDLEKLLMAPGLKLYVITASCPPGHKYTRIKA</sequence>
<proteinExistence type="predicted"/>
<organism evidence="5 6">
    <name type="scientific">Methanocella conradii (strain DSM 24694 / JCM 17849 / CGMCC 1.5162 / HZ254)</name>
    <dbReference type="NCBI Taxonomy" id="1041930"/>
    <lineage>
        <taxon>Archaea</taxon>
        <taxon>Methanobacteriati</taxon>
        <taxon>Methanobacteriota</taxon>
        <taxon>Stenosarchaea group</taxon>
        <taxon>Methanomicrobia</taxon>
        <taxon>Methanocellales</taxon>
        <taxon>Methanocellaceae</taxon>
        <taxon>Methanocella</taxon>
    </lineage>
</organism>
<evidence type="ECO:0000256" key="3">
    <source>
        <dbReference type="PIRNR" id="PIRNR006439"/>
    </source>
</evidence>
<dbReference type="PANTHER" id="PTHR43710:SF6">
    <property type="entry name" value="INDOLEPYRUVATE OXIDOREDUCTASE SUBUNIT IORA"/>
    <property type="match status" value="1"/>
</dbReference>
<comment type="function">
    <text evidence="3">Catalyzes the ferredoxin-dependent oxidative decarboxylation of arylpyruvates.</text>
</comment>
<keyword evidence="3" id="KW-0813">Transport</keyword>
<keyword evidence="3" id="KW-0408">Iron</keyword>
<dbReference type="SUPFAM" id="SSF52518">
    <property type="entry name" value="Thiamin diphosphate-binding fold (THDP-binding)"/>
    <property type="match status" value="2"/>
</dbReference>
<dbReference type="AlphaFoldDB" id="H8I762"/>
<name>H8I762_METCZ</name>
<evidence type="ECO:0000256" key="1">
    <source>
        <dbReference type="ARBA" id="ARBA00022723"/>
    </source>
</evidence>
<dbReference type="CDD" id="cd07034">
    <property type="entry name" value="TPP_PYR_PFOR_IOR-alpha_like"/>
    <property type="match status" value="1"/>
</dbReference>
<comment type="cofactor">
    <cofactor evidence="3">
        <name>[4Fe-4S] cluster</name>
        <dbReference type="ChEBI" id="CHEBI:49883"/>
    </cofactor>
    <text evidence="3">Binds 2 [4Fe-4S] clusters. In this family the first cluster has a non-standard and varying [4Fe-4S] binding motif CX(2)CX(2)CX(4-5)CP.</text>
</comment>
<dbReference type="InterPro" id="IPR011766">
    <property type="entry name" value="TPP_enzyme_TPP-bd"/>
</dbReference>
<dbReference type="InterPro" id="IPR002880">
    <property type="entry name" value="Pyrv_Fd/Flavodoxin_OxRdtase_N"/>
</dbReference>
<dbReference type="KEGG" id="mez:Mtc_1561"/>
<keyword evidence="3" id="KW-0004">4Fe-4S</keyword>
<dbReference type="PIRSF" id="PIRSF006439">
    <property type="entry name" value="Indolepyruvate_ferr_oxidored"/>
    <property type="match status" value="1"/>
</dbReference>
<dbReference type="PANTHER" id="PTHR43710">
    <property type="entry name" value="2-HYDROXYACYL-COA LYASE"/>
    <property type="match status" value="1"/>
</dbReference>
<dbReference type="OrthoDB" id="116011at2157"/>
<evidence type="ECO:0000259" key="4">
    <source>
        <dbReference type="Pfam" id="PF02775"/>
    </source>
</evidence>
<dbReference type="GO" id="GO:0006082">
    <property type="term" value="P:organic acid metabolic process"/>
    <property type="evidence" value="ECO:0007669"/>
    <property type="project" value="UniProtKB-ARBA"/>
</dbReference>
<keyword evidence="2 3" id="KW-0560">Oxidoreductase</keyword>
<dbReference type="GeneID" id="11971699"/>
<dbReference type="eggNOG" id="arCOG01612">
    <property type="taxonomic scope" value="Archaea"/>
</dbReference>
<dbReference type="STRING" id="1041930.Mtc_1561"/>
<dbReference type="InterPro" id="IPR029061">
    <property type="entry name" value="THDP-binding"/>
</dbReference>
<evidence type="ECO:0000313" key="6">
    <source>
        <dbReference type="Proteomes" id="UP000005233"/>
    </source>
</evidence>
<gene>
    <name evidence="5" type="ordered locus">Mtc_1561</name>
</gene>
<dbReference type="Gene3D" id="3.40.50.970">
    <property type="match status" value="2"/>
</dbReference>
<keyword evidence="3" id="KW-0249">Electron transport</keyword>
<keyword evidence="3" id="KW-0411">Iron-sulfur</keyword>
<dbReference type="EC" id="1.2.7.8" evidence="3"/>
<comment type="subunit">
    <text evidence="3">Heterodimer of the IorA and IorB subunits.</text>
</comment>
<dbReference type="GO" id="GO:0051539">
    <property type="term" value="F:4 iron, 4 sulfur cluster binding"/>
    <property type="evidence" value="ECO:0007669"/>
    <property type="project" value="UniProtKB-UniRule"/>
</dbReference>
<evidence type="ECO:0000256" key="2">
    <source>
        <dbReference type="ARBA" id="ARBA00023002"/>
    </source>
</evidence>
<feature type="domain" description="Thiamine pyrophosphate enzyme TPP-binding" evidence="4">
    <location>
        <begin position="365"/>
        <end position="446"/>
    </location>
</feature>
<dbReference type="RefSeq" id="WP_014406144.1">
    <property type="nucleotide sequence ID" value="NC_017034.1"/>
</dbReference>
<evidence type="ECO:0000313" key="5">
    <source>
        <dbReference type="EMBL" id="AFD00313.1"/>
    </source>
</evidence>
<dbReference type="GO" id="GO:0046872">
    <property type="term" value="F:metal ion binding"/>
    <property type="evidence" value="ECO:0007669"/>
    <property type="project" value="UniProtKB-UniRule"/>
</dbReference>
<keyword evidence="1 3" id="KW-0479">Metal-binding</keyword>
<dbReference type="InterPro" id="IPR017721">
    <property type="entry name" value="IorA"/>
</dbReference>
<comment type="catalytic activity">
    <reaction evidence="3">
        <text>indole-3-pyruvate + 2 oxidized [2Fe-2S]-[ferredoxin] + CoA = (indol-3-yl)acetyl-CoA + 2 reduced [2Fe-2S]-[ferredoxin] + CO2 + H(+)</text>
        <dbReference type="Rhea" id="RHEA:12645"/>
        <dbReference type="Rhea" id="RHEA-COMP:10000"/>
        <dbReference type="Rhea" id="RHEA-COMP:10001"/>
        <dbReference type="ChEBI" id="CHEBI:15378"/>
        <dbReference type="ChEBI" id="CHEBI:16526"/>
        <dbReference type="ChEBI" id="CHEBI:17640"/>
        <dbReference type="ChEBI" id="CHEBI:33737"/>
        <dbReference type="ChEBI" id="CHEBI:33738"/>
        <dbReference type="ChEBI" id="CHEBI:57271"/>
        <dbReference type="ChEBI" id="CHEBI:57287"/>
        <dbReference type="EC" id="1.2.7.8"/>
    </reaction>
</comment>
<dbReference type="HOGENOM" id="CLU_017727_0_0_2"/>